<dbReference type="GO" id="GO:0009982">
    <property type="term" value="F:pseudouridine synthase activity"/>
    <property type="evidence" value="ECO:0007669"/>
    <property type="project" value="InterPro"/>
</dbReference>
<evidence type="ECO:0000313" key="1">
    <source>
        <dbReference type="EMBL" id="JAD92342.1"/>
    </source>
</evidence>
<dbReference type="GO" id="GO:0003723">
    <property type="term" value="F:RNA binding"/>
    <property type="evidence" value="ECO:0007669"/>
    <property type="project" value="InterPro"/>
</dbReference>
<dbReference type="AlphaFoldDB" id="A0A0A9E8M4"/>
<proteinExistence type="predicted"/>
<reference evidence="1" key="1">
    <citation type="submission" date="2014-09" db="EMBL/GenBank/DDBJ databases">
        <authorList>
            <person name="Magalhaes I.L.F."/>
            <person name="Oliveira U."/>
            <person name="Santos F.R."/>
            <person name="Vidigal T.H.D.A."/>
            <person name="Brescovit A.D."/>
            <person name="Santos A.J."/>
        </authorList>
    </citation>
    <scope>NUCLEOTIDE SEQUENCE</scope>
    <source>
        <tissue evidence="1">Shoot tissue taken approximately 20 cm above the soil surface</tissue>
    </source>
</reference>
<dbReference type="InterPro" id="IPR020095">
    <property type="entry name" value="PsdUridine_synth_TruA_C"/>
</dbReference>
<reference evidence="1" key="2">
    <citation type="journal article" date="2015" name="Data Brief">
        <title>Shoot transcriptome of the giant reed, Arundo donax.</title>
        <authorList>
            <person name="Barrero R.A."/>
            <person name="Guerrero F.D."/>
            <person name="Moolhuijzen P."/>
            <person name="Goolsby J.A."/>
            <person name="Tidwell J."/>
            <person name="Bellgard S.E."/>
            <person name="Bellgard M.I."/>
        </authorList>
    </citation>
    <scope>NUCLEOTIDE SEQUENCE</scope>
    <source>
        <tissue evidence="1">Shoot tissue taken approximately 20 cm above the soil surface</tissue>
    </source>
</reference>
<organism evidence="1">
    <name type="scientific">Arundo donax</name>
    <name type="common">Giant reed</name>
    <name type="synonym">Donax arundinaceus</name>
    <dbReference type="NCBI Taxonomy" id="35708"/>
    <lineage>
        <taxon>Eukaryota</taxon>
        <taxon>Viridiplantae</taxon>
        <taxon>Streptophyta</taxon>
        <taxon>Embryophyta</taxon>
        <taxon>Tracheophyta</taxon>
        <taxon>Spermatophyta</taxon>
        <taxon>Magnoliopsida</taxon>
        <taxon>Liliopsida</taxon>
        <taxon>Poales</taxon>
        <taxon>Poaceae</taxon>
        <taxon>PACMAD clade</taxon>
        <taxon>Arundinoideae</taxon>
        <taxon>Arundineae</taxon>
        <taxon>Arundo</taxon>
    </lineage>
</organism>
<accession>A0A0A9E8M4</accession>
<dbReference type="EMBL" id="GBRH01205553">
    <property type="protein sequence ID" value="JAD92342.1"/>
    <property type="molecule type" value="Transcribed_RNA"/>
</dbReference>
<sequence length="72" mass="7960">MVGTAVAVKRGLLPKDIIELSLAKFSRIVLPIAPSEVLILRDNSFCSKNLGRKNCSPWDPVIEQIRRDQEGG</sequence>
<dbReference type="Gene3D" id="3.30.70.660">
    <property type="entry name" value="Pseudouridine synthase I, catalytic domain, C-terminal subdomain"/>
    <property type="match status" value="1"/>
</dbReference>
<name>A0A0A9E8M4_ARUDO</name>
<protein>
    <submittedName>
        <fullName evidence="1">Uncharacterized protein</fullName>
    </submittedName>
</protein>